<feature type="chain" id="PRO_5020246460" description="Glycosyltransferase" evidence="2">
    <location>
        <begin position="24"/>
        <end position="541"/>
    </location>
</feature>
<evidence type="ECO:0000313" key="3">
    <source>
        <dbReference type="EMBL" id="TGX45899.1"/>
    </source>
</evidence>
<feature type="transmembrane region" description="Helical" evidence="1">
    <location>
        <begin position="477"/>
        <end position="494"/>
    </location>
</feature>
<keyword evidence="1" id="KW-0472">Membrane</keyword>
<name>A0A4S1WRA0_9SPHN</name>
<gene>
    <name evidence="3" type="ORF">E5A74_01625</name>
</gene>
<dbReference type="Proteomes" id="UP000309848">
    <property type="component" value="Unassembled WGS sequence"/>
</dbReference>
<evidence type="ECO:0008006" key="5">
    <source>
        <dbReference type="Google" id="ProtNLM"/>
    </source>
</evidence>
<feature type="transmembrane region" description="Helical" evidence="1">
    <location>
        <begin position="27"/>
        <end position="46"/>
    </location>
</feature>
<feature type="transmembrane region" description="Helical" evidence="1">
    <location>
        <begin position="500"/>
        <end position="517"/>
    </location>
</feature>
<dbReference type="OrthoDB" id="9769991at2"/>
<accession>A0A4S1WRA0</accession>
<feature type="transmembrane region" description="Helical" evidence="1">
    <location>
        <begin position="348"/>
        <end position="374"/>
    </location>
</feature>
<protein>
    <recommendedName>
        <fullName evidence="5">Glycosyltransferase</fullName>
    </recommendedName>
</protein>
<comment type="caution">
    <text evidence="3">The sequence shown here is derived from an EMBL/GenBank/DDBJ whole genome shotgun (WGS) entry which is preliminary data.</text>
</comment>
<reference evidence="3 4" key="1">
    <citation type="submission" date="2019-04" db="EMBL/GenBank/DDBJ databases">
        <title>Sphingomonas psychrotolerans sp. nov., isolated from soil in the Tianshan Mountains, Xinjiang, China.</title>
        <authorList>
            <person name="Luo Y."/>
            <person name="Sheng H."/>
        </authorList>
    </citation>
    <scope>NUCLEOTIDE SEQUENCE [LARGE SCALE GENOMIC DNA]</scope>
    <source>
        <strain evidence="3 4">KIS18-15</strain>
    </source>
</reference>
<keyword evidence="1" id="KW-0812">Transmembrane</keyword>
<dbReference type="AlphaFoldDB" id="A0A4S1WRA0"/>
<evidence type="ECO:0000313" key="4">
    <source>
        <dbReference type="Proteomes" id="UP000309848"/>
    </source>
</evidence>
<evidence type="ECO:0000256" key="2">
    <source>
        <dbReference type="SAM" id="SignalP"/>
    </source>
</evidence>
<sequence length="541" mass="59188">MLLAMLTASACALRANGASALLAATMVVAGFPAVFQFAICIARLALRVLLRPLSPRRQTDHTAALPPLVIPFILRKAGDMEVLRRCVDENLPHVQRRPMMVLLDGPDSRSATAPEDHALLELVRGKLAQDIATGDVALLVRRRRYDPVDGVWRGWERKRGKIVEFCRLAQGGRDTDFIDPLPRTMRGLTEFVAIDVDTLLTPCTIMRLAEAVDDEAAIVVPAIEDLRRPSPSWFERLQAPYWCARPFDPRMSFNQDYLGRDLFFGKGLIVVDRFLDRTEGRIADRTVLSHDHLEAMLAGAVFNPAAVVREWVPPLRSQWAARQHRWMRGDFQIVPWLVRGGLRLSARFHLALVICAQLTSLGSLVLLATALLAMPWPISGWIAVAAIAIIYPPALLMPLEALWLFACAPGSRSQRLRRAGALLVNDAAAWLLRACYTPGDAMLTMHAGALVAWRRLVTGRNMLAWSDATAVPQPSPIWMAACACAGAAAIGGAFLAEGPMQAVGALVAFWLVAPLVLERGAVNRSARNAVSISDGAVPIST</sequence>
<keyword evidence="4" id="KW-1185">Reference proteome</keyword>
<organism evidence="3 4">
    <name type="scientific">Sphingomonas naasensis</name>
    <dbReference type="NCBI Taxonomy" id="1344951"/>
    <lineage>
        <taxon>Bacteria</taxon>
        <taxon>Pseudomonadati</taxon>
        <taxon>Pseudomonadota</taxon>
        <taxon>Alphaproteobacteria</taxon>
        <taxon>Sphingomonadales</taxon>
        <taxon>Sphingomonadaceae</taxon>
        <taxon>Sphingomonas</taxon>
    </lineage>
</organism>
<feature type="signal peptide" evidence="2">
    <location>
        <begin position="1"/>
        <end position="23"/>
    </location>
</feature>
<dbReference type="EMBL" id="SRXU01000001">
    <property type="protein sequence ID" value="TGX45899.1"/>
    <property type="molecule type" value="Genomic_DNA"/>
</dbReference>
<keyword evidence="1" id="KW-1133">Transmembrane helix</keyword>
<feature type="transmembrane region" description="Helical" evidence="1">
    <location>
        <begin position="380"/>
        <end position="408"/>
    </location>
</feature>
<keyword evidence="2" id="KW-0732">Signal</keyword>
<proteinExistence type="predicted"/>
<dbReference type="RefSeq" id="WP_135982177.1">
    <property type="nucleotide sequence ID" value="NZ_JAASQM010000001.1"/>
</dbReference>
<evidence type="ECO:0000256" key="1">
    <source>
        <dbReference type="SAM" id="Phobius"/>
    </source>
</evidence>